<dbReference type="SMART" id="SM00020">
    <property type="entry name" value="Tryp_SPc"/>
    <property type="match status" value="1"/>
</dbReference>
<dbReference type="Pfam" id="PF00089">
    <property type="entry name" value="Trypsin"/>
    <property type="match status" value="1"/>
</dbReference>
<dbReference type="InterPro" id="IPR001254">
    <property type="entry name" value="Trypsin_dom"/>
</dbReference>
<accession>A0A1S4FIQ6</accession>
<dbReference type="EnsemblMetazoa" id="AAEL008201-RA">
    <property type="protein sequence ID" value="AAEL008201-PA"/>
    <property type="gene ID" value="AAEL008201"/>
</dbReference>
<protein>
    <submittedName>
        <fullName evidence="2">Uncharacterized protein</fullName>
    </submittedName>
</protein>
<dbReference type="InterPro" id="IPR001314">
    <property type="entry name" value="Peptidase_S1A"/>
</dbReference>
<sequence length="264" mass="28426">MKIILILLSVALSAALAIDSKEARITGGSDAGANEFPFTAAILISGDEAHTFCAGILVTPRHVLTSVNCVIRQTMLTVMLGSPDITRMNQFIPVTNVRIHWNHSATVISRADLAILTLARNANLSESVTVAQLPRWSHVGNTFNGFGATLVGWGLSGHREDETIPLQHLQVVRNPIISNFVCGLSHRFLQDEHICSSGDNGGPCDGDEGGPVMITENGEPTVIAIHSFHFDGIGGCGRGRSSVHTRLTDHLDWLVEHTGVYIRP</sequence>
<gene>
    <name evidence="2" type="primary">5570272</name>
</gene>
<dbReference type="SUPFAM" id="SSF50494">
    <property type="entry name" value="Trypsin-like serine proteases"/>
    <property type="match status" value="1"/>
</dbReference>
<dbReference type="CDD" id="cd00190">
    <property type="entry name" value="Tryp_SPc"/>
    <property type="match status" value="1"/>
</dbReference>
<dbReference type="Gene3D" id="2.40.10.10">
    <property type="entry name" value="Trypsin-like serine proteases"/>
    <property type="match status" value="1"/>
</dbReference>
<dbReference type="InterPro" id="IPR043504">
    <property type="entry name" value="Peptidase_S1_PA_chymotrypsin"/>
</dbReference>
<reference evidence="2" key="2">
    <citation type="submission" date="2020-05" db="UniProtKB">
        <authorList>
            <consortium name="EnsemblMetazoa"/>
        </authorList>
    </citation>
    <scope>IDENTIFICATION</scope>
    <source>
        <strain evidence="2">LVP_AGWG</strain>
    </source>
</reference>
<evidence type="ECO:0000313" key="3">
    <source>
        <dbReference type="Proteomes" id="UP000008820"/>
    </source>
</evidence>
<dbReference type="PANTHER" id="PTHR24258:SF136">
    <property type="entry name" value="GH06673P-RELATED"/>
    <property type="match status" value="1"/>
</dbReference>
<dbReference type="GO" id="GO:0004252">
    <property type="term" value="F:serine-type endopeptidase activity"/>
    <property type="evidence" value="ECO:0007669"/>
    <property type="project" value="InterPro"/>
</dbReference>
<dbReference type="InterPro" id="IPR009003">
    <property type="entry name" value="Peptidase_S1_PA"/>
</dbReference>
<dbReference type="Proteomes" id="UP000008820">
    <property type="component" value="Chromosome 2"/>
</dbReference>
<dbReference type="PRINTS" id="PR00722">
    <property type="entry name" value="CHYMOTRYPSIN"/>
</dbReference>
<dbReference type="OrthoDB" id="7839497at2759"/>
<evidence type="ECO:0000256" key="1">
    <source>
        <dbReference type="ARBA" id="ARBA00024195"/>
    </source>
</evidence>
<organism evidence="2 3">
    <name type="scientific">Aedes aegypti</name>
    <name type="common">Yellowfever mosquito</name>
    <name type="synonym">Culex aegypti</name>
    <dbReference type="NCBI Taxonomy" id="7159"/>
    <lineage>
        <taxon>Eukaryota</taxon>
        <taxon>Metazoa</taxon>
        <taxon>Ecdysozoa</taxon>
        <taxon>Arthropoda</taxon>
        <taxon>Hexapoda</taxon>
        <taxon>Insecta</taxon>
        <taxon>Pterygota</taxon>
        <taxon>Neoptera</taxon>
        <taxon>Endopterygota</taxon>
        <taxon>Diptera</taxon>
        <taxon>Nematocera</taxon>
        <taxon>Culicoidea</taxon>
        <taxon>Culicidae</taxon>
        <taxon>Culicinae</taxon>
        <taxon>Aedini</taxon>
        <taxon>Aedes</taxon>
        <taxon>Stegomyia</taxon>
    </lineage>
</organism>
<evidence type="ECO:0000313" key="2">
    <source>
        <dbReference type="EnsemblMetazoa" id="AAEL008201-PA"/>
    </source>
</evidence>
<dbReference type="PROSITE" id="PS50240">
    <property type="entry name" value="TRYPSIN_DOM"/>
    <property type="match status" value="1"/>
</dbReference>
<dbReference type="AlphaFoldDB" id="A0A1S4FIQ6"/>
<keyword evidence="3" id="KW-1185">Reference proteome</keyword>
<dbReference type="InParanoid" id="A0A1S4FIQ6"/>
<reference evidence="2 3" key="1">
    <citation type="submission" date="2017-06" db="EMBL/GenBank/DDBJ databases">
        <title>Aedes aegypti genome working group (AGWG) sequencing and assembly.</title>
        <authorList>
            <consortium name="Aedes aegypti Genome Working Group (AGWG)"/>
            <person name="Matthews B.J."/>
        </authorList>
    </citation>
    <scope>NUCLEOTIDE SEQUENCE [LARGE SCALE GENOMIC DNA]</scope>
    <source>
        <strain evidence="2 3">LVP_AGWG</strain>
    </source>
</reference>
<dbReference type="GO" id="GO:0006508">
    <property type="term" value="P:proteolysis"/>
    <property type="evidence" value="ECO:0007669"/>
    <property type="project" value="InterPro"/>
</dbReference>
<dbReference type="VEuPathDB" id="VectorBase:AAEL008201"/>
<proteinExistence type="inferred from homology"/>
<name>A0A1S4FIQ6_AEDAE</name>
<comment type="similarity">
    <text evidence="1">Belongs to the peptidase S1 family. CLIP subfamily.</text>
</comment>
<dbReference type="PANTHER" id="PTHR24258">
    <property type="entry name" value="SERINE PROTEASE-RELATED"/>
    <property type="match status" value="1"/>
</dbReference>